<dbReference type="Pfam" id="PF09136">
    <property type="entry name" value="Glucodextran_B"/>
    <property type="match status" value="1"/>
</dbReference>
<dbReference type="Gene3D" id="2.60.40.10">
    <property type="entry name" value="Immunoglobulins"/>
    <property type="match status" value="2"/>
</dbReference>
<dbReference type="RefSeq" id="WP_055658059.1">
    <property type="nucleotide sequence ID" value="NZ_CABIXC010000013.1"/>
</dbReference>
<protein>
    <recommendedName>
        <fullName evidence="1">Bacterial Ig-like domain-containing protein</fullName>
    </recommendedName>
</protein>
<feature type="domain" description="Bacterial Ig-like" evidence="1">
    <location>
        <begin position="114"/>
        <end position="183"/>
    </location>
</feature>
<evidence type="ECO:0000313" key="3">
    <source>
        <dbReference type="Proteomes" id="UP000095651"/>
    </source>
</evidence>
<dbReference type="AlphaFoldDB" id="A0A174II01"/>
<dbReference type="EMBL" id="CYZE01000013">
    <property type="protein sequence ID" value="CUO85018.1"/>
    <property type="molecule type" value="Genomic_DNA"/>
</dbReference>
<dbReference type="InterPro" id="IPR044016">
    <property type="entry name" value="Big_13"/>
</dbReference>
<dbReference type="Pfam" id="PF19077">
    <property type="entry name" value="Big_13"/>
    <property type="match status" value="1"/>
</dbReference>
<dbReference type="InterPro" id="IPR013783">
    <property type="entry name" value="Ig-like_fold"/>
</dbReference>
<reference evidence="2 3" key="1">
    <citation type="submission" date="2015-09" db="EMBL/GenBank/DDBJ databases">
        <authorList>
            <consortium name="Pathogen Informatics"/>
        </authorList>
    </citation>
    <scope>NUCLEOTIDE SEQUENCE [LARGE SCALE GENOMIC DNA]</scope>
    <source>
        <strain evidence="2 3">2789STDY5608850</strain>
    </source>
</reference>
<accession>A0A174II01</accession>
<evidence type="ECO:0000259" key="1">
    <source>
        <dbReference type="Pfam" id="PF19077"/>
    </source>
</evidence>
<sequence length="304" mass="31059">MAVKTVQAVINGVTTTLTYNSTSKKYEATITAPATSSYNNNDGHYFPVTIKATDEAGNVTTKNDTDATLGSSLQLRVKEKTAPAITITYPTASALIINNKPAIRWKVTDNDSGVNPDTIGITIDSGSKVTGSAITKTAITGGYDCTYTPTTALADGSHTIKIDAADNDGNAATQKSVTFKIDTVPPTLSVTAPVNGLITNKAACTVTGTTNDITSSPVTVTVKLNSGSAEAVTVGADGSFSKALTPVSGGNTITVVATDSAGKSTTVTRTVTLDTVAPTIKAVTLTPNPVDAGKTYVISVEVTD</sequence>
<dbReference type="Proteomes" id="UP000095651">
    <property type="component" value="Unassembled WGS sequence"/>
</dbReference>
<name>A0A174II01_9FIRM</name>
<gene>
    <name evidence="2" type="ORF">ERS852407_04162</name>
</gene>
<proteinExistence type="predicted"/>
<evidence type="ECO:0000313" key="2">
    <source>
        <dbReference type="EMBL" id="CUO85018.1"/>
    </source>
</evidence>
<organism evidence="2 3">
    <name type="scientific">Hungatella hathewayi</name>
    <dbReference type="NCBI Taxonomy" id="154046"/>
    <lineage>
        <taxon>Bacteria</taxon>
        <taxon>Bacillati</taxon>
        <taxon>Bacillota</taxon>
        <taxon>Clostridia</taxon>
        <taxon>Lachnospirales</taxon>
        <taxon>Lachnospiraceae</taxon>
        <taxon>Hungatella</taxon>
    </lineage>
</organism>